<reference evidence="3" key="2">
    <citation type="submission" date="2025-08" db="UniProtKB">
        <authorList>
            <consortium name="Ensembl"/>
        </authorList>
    </citation>
    <scope>IDENTIFICATION</scope>
</reference>
<evidence type="ECO:0000313" key="4">
    <source>
        <dbReference type="Proteomes" id="UP000265040"/>
    </source>
</evidence>
<evidence type="ECO:0000256" key="1">
    <source>
        <dbReference type="SAM" id="Phobius"/>
    </source>
</evidence>
<reference evidence="3" key="3">
    <citation type="submission" date="2025-09" db="UniProtKB">
        <authorList>
            <consortium name="Ensembl"/>
        </authorList>
    </citation>
    <scope>IDENTIFICATION</scope>
</reference>
<reference evidence="3 4" key="1">
    <citation type="submission" date="2021-04" db="EMBL/GenBank/DDBJ databases">
        <authorList>
            <consortium name="Wellcome Sanger Institute Data Sharing"/>
        </authorList>
    </citation>
    <scope>NUCLEOTIDE SEQUENCE [LARGE SCALE GENOMIC DNA]</scope>
</reference>
<feature type="transmembrane region" description="Helical" evidence="1">
    <location>
        <begin position="249"/>
        <end position="268"/>
    </location>
</feature>
<protein>
    <submittedName>
        <fullName evidence="3">Uncharacterized protein</fullName>
    </submittedName>
</protein>
<dbReference type="PANTHER" id="PTHR38706:SF2">
    <property type="match status" value="1"/>
</dbReference>
<evidence type="ECO:0000313" key="3">
    <source>
        <dbReference type="Ensembl" id="ENSATEP00000078511.1"/>
    </source>
</evidence>
<dbReference type="Proteomes" id="UP000265040">
    <property type="component" value="Chromosome 8"/>
</dbReference>
<evidence type="ECO:0000256" key="2">
    <source>
        <dbReference type="SAM" id="SignalP"/>
    </source>
</evidence>
<organism evidence="3 4">
    <name type="scientific">Anabas testudineus</name>
    <name type="common">Climbing perch</name>
    <name type="synonym">Anthias testudineus</name>
    <dbReference type="NCBI Taxonomy" id="64144"/>
    <lineage>
        <taxon>Eukaryota</taxon>
        <taxon>Metazoa</taxon>
        <taxon>Chordata</taxon>
        <taxon>Craniata</taxon>
        <taxon>Vertebrata</taxon>
        <taxon>Euteleostomi</taxon>
        <taxon>Actinopterygii</taxon>
        <taxon>Neopterygii</taxon>
        <taxon>Teleostei</taxon>
        <taxon>Neoteleostei</taxon>
        <taxon>Acanthomorphata</taxon>
        <taxon>Anabantaria</taxon>
        <taxon>Anabantiformes</taxon>
        <taxon>Anabantoidei</taxon>
        <taxon>Anabantidae</taxon>
        <taxon>Anabas</taxon>
    </lineage>
</organism>
<keyword evidence="4" id="KW-1185">Reference proteome</keyword>
<dbReference type="Ensembl" id="ENSATET00000078886.1">
    <property type="protein sequence ID" value="ENSATEP00000078511.1"/>
    <property type="gene ID" value="ENSATEG00000032524.1"/>
</dbReference>
<feature type="chain" id="PRO_5044017618" evidence="2">
    <location>
        <begin position="25"/>
        <end position="278"/>
    </location>
</feature>
<keyword evidence="1" id="KW-0472">Membrane</keyword>
<name>A0AAQ6ITU2_ANATE</name>
<feature type="signal peptide" evidence="2">
    <location>
        <begin position="1"/>
        <end position="24"/>
    </location>
</feature>
<proteinExistence type="predicted"/>
<dbReference type="GeneTree" id="ENSGT00730000111690"/>
<keyword evidence="2" id="KW-0732">Signal</keyword>
<accession>A0AAQ6ITU2</accession>
<feature type="transmembrane region" description="Helical" evidence="1">
    <location>
        <begin position="212"/>
        <end position="228"/>
    </location>
</feature>
<keyword evidence="1" id="KW-0812">Transmembrane</keyword>
<dbReference type="PANTHER" id="PTHR38706">
    <property type="entry name" value="SI:CH211-198C19.1-RELATED"/>
    <property type="match status" value="1"/>
</dbReference>
<keyword evidence="1" id="KW-1133">Transmembrane helix</keyword>
<dbReference type="AlphaFoldDB" id="A0AAQ6ITU2"/>
<sequence>MMKMSGRVTVSCLALLLTMTSVSAVRRLNSIRDLSDIDFGQTVPEQCLVLLYWLASTVEIDNNVIWLTFDPNNVDYGSHHYGNFEGLLDQFQGHRYYSVGNIYKETSVQLPAYYVNNGNEDRNRARIILGFRRVNAGRQQQRIEAVYITQHFWNYQGEGTKYDPQHTYEISMNLLREIREVSVRGNQMPLAILRDRYARNINEFQLNDIRNNWGNLAGLGLLLFIVMQRRYDSNHIRYRHHIQHRQNDNAMLICCVVLVFLALLFLLLNSSQPKSRWQ</sequence>